<dbReference type="Gene3D" id="3.40.50.200">
    <property type="entry name" value="Peptidase S8/S53 domain"/>
    <property type="match status" value="1"/>
</dbReference>
<comment type="similarity">
    <text evidence="1 5">Belongs to the peptidase S8 family.</text>
</comment>
<dbReference type="InterPro" id="IPR036852">
    <property type="entry name" value="Peptidase_S8/S53_dom_sf"/>
</dbReference>
<gene>
    <name evidence="8" type="ORF">MOX91_07315</name>
</gene>
<evidence type="ECO:0000259" key="7">
    <source>
        <dbReference type="Pfam" id="PF00082"/>
    </source>
</evidence>
<feature type="transmembrane region" description="Helical" evidence="6">
    <location>
        <begin position="501"/>
        <end position="527"/>
    </location>
</feature>
<name>A0ABU4WHG5_9BACT</name>
<keyword evidence="6" id="KW-0812">Transmembrane</keyword>
<keyword evidence="4" id="KW-0720">Serine protease</keyword>
<evidence type="ECO:0000256" key="1">
    <source>
        <dbReference type="ARBA" id="ARBA00011073"/>
    </source>
</evidence>
<evidence type="ECO:0000256" key="2">
    <source>
        <dbReference type="ARBA" id="ARBA00022670"/>
    </source>
</evidence>
<reference evidence="8 9" key="1">
    <citation type="submission" date="2022-03" db="EMBL/GenBank/DDBJ databases">
        <title>Novel taxa within the pig intestine.</title>
        <authorList>
            <person name="Wylensek D."/>
            <person name="Bishof K."/>
            <person name="Afrizal A."/>
            <person name="Clavel T."/>
        </authorList>
    </citation>
    <scope>NUCLEOTIDE SEQUENCE [LARGE SCALE GENOMIC DNA]</scope>
    <source>
        <strain evidence="8 9">CLA-KB-P66</strain>
    </source>
</reference>
<evidence type="ECO:0000313" key="9">
    <source>
        <dbReference type="Proteomes" id="UP001275932"/>
    </source>
</evidence>
<accession>A0ABU4WHG5</accession>
<evidence type="ECO:0000256" key="3">
    <source>
        <dbReference type="ARBA" id="ARBA00022801"/>
    </source>
</evidence>
<dbReference type="Pfam" id="PF00082">
    <property type="entry name" value="Peptidase_S8"/>
    <property type="match status" value="1"/>
</dbReference>
<comment type="caution">
    <text evidence="8">The sequence shown here is derived from an EMBL/GenBank/DDBJ whole genome shotgun (WGS) entry which is preliminary data.</text>
</comment>
<dbReference type="InterPro" id="IPR051048">
    <property type="entry name" value="Peptidase_S8/S53_subtilisin"/>
</dbReference>
<dbReference type="PANTHER" id="PTHR43399:SF4">
    <property type="entry name" value="CELL WALL-ASSOCIATED PROTEASE"/>
    <property type="match status" value="1"/>
</dbReference>
<dbReference type="InterPro" id="IPR023828">
    <property type="entry name" value="Peptidase_S8_Ser-AS"/>
</dbReference>
<evidence type="ECO:0000256" key="6">
    <source>
        <dbReference type="SAM" id="Phobius"/>
    </source>
</evidence>
<feature type="domain" description="Peptidase S8/S53" evidence="7">
    <location>
        <begin position="71"/>
        <end position="332"/>
    </location>
</feature>
<dbReference type="SUPFAM" id="SSF52743">
    <property type="entry name" value="Subtilisin-like"/>
    <property type="match status" value="1"/>
</dbReference>
<keyword evidence="6" id="KW-1133">Transmembrane helix</keyword>
<keyword evidence="6" id="KW-0472">Membrane</keyword>
<dbReference type="EMBL" id="JALBUT010000008">
    <property type="protein sequence ID" value="MDX8415982.1"/>
    <property type="molecule type" value="Genomic_DNA"/>
</dbReference>
<dbReference type="PROSITE" id="PS51892">
    <property type="entry name" value="SUBTILASE"/>
    <property type="match status" value="1"/>
</dbReference>
<keyword evidence="2" id="KW-0645">Protease</keyword>
<protein>
    <submittedName>
        <fullName evidence="8">S8 family serine peptidase</fullName>
    </submittedName>
</protein>
<dbReference type="PANTHER" id="PTHR43399">
    <property type="entry name" value="SUBTILISIN-RELATED"/>
    <property type="match status" value="1"/>
</dbReference>
<evidence type="ECO:0000313" key="8">
    <source>
        <dbReference type="EMBL" id="MDX8415982.1"/>
    </source>
</evidence>
<proteinExistence type="inferred from homology"/>
<dbReference type="InterPro" id="IPR000209">
    <property type="entry name" value="Peptidase_S8/S53_dom"/>
</dbReference>
<dbReference type="PROSITE" id="PS00138">
    <property type="entry name" value="SUBTILASE_SER"/>
    <property type="match status" value="1"/>
</dbReference>
<evidence type="ECO:0000256" key="4">
    <source>
        <dbReference type="ARBA" id="ARBA00022825"/>
    </source>
</evidence>
<comment type="caution">
    <text evidence="5">Lacks conserved residue(s) required for the propagation of feature annotation.</text>
</comment>
<organism evidence="8 9">
    <name type="scientific">Intestinicryptomonas porci</name>
    <dbReference type="NCBI Taxonomy" id="2926320"/>
    <lineage>
        <taxon>Bacteria</taxon>
        <taxon>Pseudomonadati</taxon>
        <taxon>Verrucomicrobiota</taxon>
        <taxon>Opitutia</taxon>
        <taxon>Opitutales</taxon>
        <taxon>Intestinicryptomonaceae</taxon>
        <taxon>Intestinicryptomonas</taxon>
    </lineage>
</organism>
<keyword evidence="3" id="KW-0378">Hydrolase</keyword>
<dbReference type="Proteomes" id="UP001275932">
    <property type="component" value="Unassembled WGS sequence"/>
</dbReference>
<keyword evidence="9" id="KW-1185">Reference proteome</keyword>
<sequence length="533" mass="57375">MQTFVLSYNSEENSADVVNSIVGTEAFWNVGITGQNTKIANIELGVYWNEHYVFQNSNLGEVYVPEGVDVSSLYSSHATGTAHILAGYNSDNSNNFAYLASLGIAPSAELSAGAVARDISGERVSVELADFYGVYSHFFGKSDVINSSWGPDSTLANNVFSGVIDALAANNTNTVMVVSAGNSGPGENTVQSMALAFNVISVGVLGNANSYDSIADFSSRSPSDFYNPITKETVKSVRPAIDISAPGENISFAVYDPENPDSKDLFSWSSGTSLSAPIVSGVASLMKSASYSLAEAYGDAYGDLFEKQRDARVVKAILLNSAKKPSDWTNNQTLSSYTTTIEMSGFSITSTYGNVILTTQGLDYVYGAGSLNADGALKHVLNLTQSMYWALDSVNSGSSLWYNLGLVEAGKFLTSTLVWNVNGEVSEISNESAKIDNLYFSNLGLELWTVIDGSHNLVAVSDTEYNNVEHLYLKLATEGEYLLRVTFFNMAYGEMPSSETYAIAFSVIPEPSFVAAFAGIFALLIIFRRRVLR</sequence>
<evidence type="ECO:0000256" key="5">
    <source>
        <dbReference type="PROSITE-ProRule" id="PRU01240"/>
    </source>
</evidence>